<comment type="caution">
    <text evidence="1">The sequence shown here is derived from an EMBL/GenBank/DDBJ whole genome shotgun (WGS) entry which is preliminary data.</text>
</comment>
<dbReference type="AlphaFoldDB" id="A0AAD4DPV8"/>
<evidence type="ECO:0000313" key="1">
    <source>
        <dbReference type="EMBL" id="KAG1888987.1"/>
    </source>
</evidence>
<evidence type="ECO:0000313" key="2">
    <source>
        <dbReference type="Proteomes" id="UP001195769"/>
    </source>
</evidence>
<keyword evidence="2" id="KW-1185">Reference proteome</keyword>
<dbReference type="Proteomes" id="UP001195769">
    <property type="component" value="Unassembled WGS sequence"/>
</dbReference>
<sequence length="216" mass="25190">MTCDELRIEIKTDFECQSVRSEHVKLLLVMRLVKKALGKVLFNMLNLQICSCHLDQEKEHTVRRMTSQACHSGTRRRRTLLQNKCFKNDKDKLAFNEDMVIYNDMDMDVDVDVDMGADLGVYEDEHAGVEAGYEEEVYDGAAKTYGIGTTFMKTFNSDEYAVERMDNPYFPFASKPDWEMVAFLLRSELSMMDIDKYLHLEFTRKLPLSFRSSREL</sequence>
<dbReference type="EMBL" id="JABBWK010000169">
    <property type="protein sequence ID" value="KAG1888987.1"/>
    <property type="molecule type" value="Genomic_DNA"/>
</dbReference>
<protein>
    <submittedName>
        <fullName evidence="1">Uncharacterized protein</fullName>
    </submittedName>
</protein>
<organism evidence="1 2">
    <name type="scientific">Suillus fuscotomentosus</name>
    <dbReference type="NCBI Taxonomy" id="1912939"/>
    <lineage>
        <taxon>Eukaryota</taxon>
        <taxon>Fungi</taxon>
        <taxon>Dikarya</taxon>
        <taxon>Basidiomycota</taxon>
        <taxon>Agaricomycotina</taxon>
        <taxon>Agaricomycetes</taxon>
        <taxon>Agaricomycetidae</taxon>
        <taxon>Boletales</taxon>
        <taxon>Suillineae</taxon>
        <taxon>Suillaceae</taxon>
        <taxon>Suillus</taxon>
    </lineage>
</organism>
<gene>
    <name evidence="1" type="ORF">F5891DRAFT_987596</name>
</gene>
<proteinExistence type="predicted"/>
<accession>A0AAD4DPV8</accession>
<dbReference type="GeneID" id="64672223"/>
<dbReference type="RefSeq" id="XP_041217306.1">
    <property type="nucleotide sequence ID" value="XM_041377925.1"/>
</dbReference>
<reference evidence="1" key="1">
    <citation type="journal article" date="2020" name="New Phytol.">
        <title>Comparative genomics reveals dynamic genome evolution in host specialist ectomycorrhizal fungi.</title>
        <authorList>
            <person name="Lofgren L.A."/>
            <person name="Nguyen N.H."/>
            <person name="Vilgalys R."/>
            <person name="Ruytinx J."/>
            <person name="Liao H.L."/>
            <person name="Branco S."/>
            <person name="Kuo A."/>
            <person name="LaButti K."/>
            <person name="Lipzen A."/>
            <person name="Andreopoulos W."/>
            <person name="Pangilinan J."/>
            <person name="Riley R."/>
            <person name="Hundley H."/>
            <person name="Na H."/>
            <person name="Barry K."/>
            <person name="Grigoriev I.V."/>
            <person name="Stajich J.E."/>
            <person name="Kennedy P.G."/>
        </authorList>
    </citation>
    <scope>NUCLEOTIDE SEQUENCE</scope>
    <source>
        <strain evidence="1">FC203</strain>
    </source>
</reference>
<name>A0AAD4DPV8_9AGAM</name>